<dbReference type="PANTHER" id="PTHR10015">
    <property type="entry name" value="HEAT SHOCK TRANSCRIPTION FACTOR"/>
    <property type="match status" value="1"/>
</dbReference>
<organism evidence="9 10">
    <name type="scientific">Fraxinus pennsylvanica</name>
    <dbReference type="NCBI Taxonomy" id="56036"/>
    <lineage>
        <taxon>Eukaryota</taxon>
        <taxon>Viridiplantae</taxon>
        <taxon>Streptophyta</taxon>
        <taxon>Embryophyta</taxon>
        <taxon>Tracheophyta</taxon>
        <taxon>Spermatophyta</taxon>
        <taxon>Magnoliopsida</taxon>
        <taxon>eudicotyledons</taxon>
        <taxon>Gunneridae</taxon>
        <taxon>Pentapetalae</taxon>
        <taxon>asterids</taxon>
        <taxon>lamiids</taxon>
        <taxon>Lamiales</taxon>
        <taxon>Oleaceae</taxon>
        <taxon>Oleeae</taxon>
        <taxon>Fraxinus</taxon>
    </lineage>
</organism>
<dbReference type="Proteomes" id="UP000834106">
    <property type="component" value="Chromosome 8"/>
</dbReference>
<comment type="subcellular location">
    <subcellularLocation>
        <location evidence="1">Nucleus</location>
    </subcellularLocation>
</comment>
<dbReference type="PROSITE" id="PS50811">
    <property type="entry name" value="WRKY"/>
    <property type="match status" value="1"/>
</dbReference>
<protein>
    <recommendedName>
        <fullName evidence="8">WRKY domain-containing protein</fullName>
    </recommendedName>
</protein>
<evidence type="ECO:0000256" key="4">
    <source>
        <dbReference type="ARBA" id="ARBA00023125"/>
    </source>
</evidence>
<dbReference type="InterPro" id="IPR000232">
    <property type="entry name" value="HSF_DNA-bd"/>
</dbReference>
<dbReference type="Gene3D" id="2.20.25.80">
    <property type="entry name" value="WRKY domain"/>
    <property type="match status" value="1"/>
</dbReference>
<dbReference type="AlphaFoldDB" id="A0AAD1ZCN7"/>
<evidence type="ECO:0000256" key="2">
    <source>
        <dbReference type="ARBA" id="ARBA00023015"/>
    </source>
</evidence>
<reference evidence="9" key="1">
    <citation type="submission" date="2023-05" db="EMBL/GenBank/DDBJ databases">
        <authorList>
            <person name="Huff M."/>
        </authorList>
    </citation>
    <scope>NUCLEOTIDE SEQUENCE</scope>
</reference>
<dbReference type="InterPro" id="IPR036390">
    <property type="entry name" value="WH_DNA-bd_sf"/>
</dbReference>
<dbReference type="GO" id="GO:0006357">
    <property type="term" value="P:regulation of transcription by RNA polymerase II"/>
    <property type="evidence" value="ECO:0007669"/>
    <property type="project" value="TreeGrafter"/>
</dbReference>
<sequence length="199" mass="22427">MLTVVCENYNELQKEHIKAKISRVFVQTQASDTSLIVKDGYQWRKYGQKVTKDNPCPRAYFKCSHARTCPSKRRAPPLKISDSFPPQFEFKGVPIGEAAAPNTVGGFGDLFGMPQPMECLHETPILPFLSKSFDLVDDPSLDSIISCGAKGDIFVVWNLVEFARIVLPRNFKHNNFSSFVRQLNTYVGCEQLGLHRVLT</sequence>
<name>A0AAD1ZCN7_9LAMI</name>
<dbReference type="SMART" id="SM00774">
    <property type="entry name" value="WRKY"/>
    <property type="match status" value="1"/>
</dbReference>
<dbReference type="SUPFAM" id="SSF46785">
    <property type="entry name" value="Winged helix' DNA-binding domain"/>
    <property type="match status" value="1"/>
</dbReference>
<dbReference type="InterPro" id="IPR003657">
    <property type="entry name" value="WRKY_dom"/>
</dbReference>
<evidence type="ECO:0000313" key="9">
    <source>
        <dbReference type="EMBL" id="CAI9767024.1"/>
    </source>
</evidence>
<feature type="domain" description="WRKY" evidence="8">
    <location>
        <begin position="32"/>
        <end position="74"/>
    </location>
</feature>
<evidence type="ECO:0000256" key="3">
    <source>
        <dbReference type="ARBA" id="ARBA00023016"/>
    </source>
</evidence>
<dbReference type="PRINTS" id="PR00056">
    <property type="entry name" value="HSFDOMAIN"/>
</dbReference>
<evidence type="ECO:0000256" key="7">
    <source>
        <dbReference type="RuleBase" id="RU004020"/>
    </source>
</evidence>
<evidence type="ECO:0000256" key="5">
    <source>
        <dbReference type="ARBA" id="ARBA00023163"/>
    </source>
</evidence>
<dbReference type="PANTHER" id="PTHR10015:SF337">
    <property type="entry name" value="HEAT STRESS TRANSCRIPTION FACTOR A-3"/>
    <property type="match status" value="1"/>
</dbReference>
<dbReference type="EMBL" id="OU503043">
    <property type="protein sequence ID" value="CAI9767024.1"/>
    <property type="molecule type" value="Genomic_DNA"/>
</dbReference>
<dbReference type="SMART" id="SM00415">
    <property type="entry name" value="HSF"/>
    <property type="match status" value="1"/>
</dbReference>
<gene>
    <name evidence="9" type="ORF">FPE_LOCUS14454</name>
</gene>
<comment type="similarity">
    <text evidence="7">Belongs to the HSF family.</text>
</comment>
<keyword evidence="4" id="KW-0238">DNA-binding</keyword>
<dbReference type="GO" id="GO:0034605">
    <property type="term" value="P:cellular response to heat"/>
    <property type="evidence" value="ECO:0007669"/>
    <property type="project" value="TreeGrafter"/>
</dbReference>
<proteinExistence type="inferred from homology"/>
<accession>A0AAD1ZCN7</accession>
<dbReference type="InterPro" id="IPR036388">
    <property type="entry name" value="WH-like_DNA-bd_sf"/>
</dbReference>
<dbReference type="GO" id="GO:0003700">
    <property type="term" value="F:DNA-binding transcription factor activity"/>
    <property type="evidence" value="ECO:0007669"/>
    <property type="project" value="InterPro"/>
</dbReference>
<keyword evidence="10" id="KW-1185">Reference proteome</keyword>
<dbReference type="Pfam" id="PF03106">
    <property type="entry name" value="WRKY"/>
    <property type="match status" value="1"/>
</dbReference>
<keyword evidence="2" id="KW-0805">Transcription regulation</keyword>
<dbReference type="Pfam" id="PF00447">
    <property type="entry name" value="HSF_DNA-bind"/>
    <property type="match status" value="1"/>
</dbReference>
<evidence type="ECO:0000313" key="10">
    <source>
        <dbReference type="Proteomes" id="UP000834106"/>
    </source>
</evidence>
<dbReference type="Gene3D" id="1.10.10.10">
    <property type="entry name" value="Winged helix-like DNA-binding domain superfamily/Winged helix DNA-binding domain"/>
    <property type="match status" value="1"/>
</dbReference>
<dbReference type="GO" id="GO:0005634">
    <property type="term" value="C:nucleus"/>
    <property type="evidence" value="ECO:0007669"/>
    <property type="project" value="UniProtKB-SubCell"/>
</dbReference>
<keyword evidence="6" id="KW-0539">Nucleus</keyword>
<keyword evidence="3" id="KW-0346">Stress response</keyword>
<dbReference type="InterPro" id="IPR036576">
    <property type="entry name" value="WRKY_dom_sf"/>
</dbReference>
<keyword evidence="5" id="KW-0804">Transcription</keyword>
<evidence type="ECO:0000256" key="6">
    <source>
        <dbReference type="ARBA" id="ARBA00023242"/>
    </source>
</evidence>
<dbReference type="GO" id="GO:0000978">
    <property type="term" value="F:RNA polymerase II cis-regulatory region sequence-specific DNA binding"/>
    <property type="evidence" value="ECO:0007669"/>
    <property type="project" value="TreeGrafter"/>
</dbReference>
<evidence type="ECO:0000259" key="8">
    <source>
        <dbReference type="PROSITE" id="PS50811"/>
    </source>
</evidence>
<evidence type="ECO:0000256" key="1">
    <source>
        <dbReference type="ARBA" id="ARBA00004123"/>
    </source>
</evidence>
<dbReference type="SUPFAM" id="SSF118290">
    <property type="entry name" value="WRKY DNA-binding domain"/>
    <property type="match status" value="1"/>
</dbReference>